<feature type="transmembrane region" description="Helical" evidence="10">
    <location>
        <begin position="100"/>
        <end position="125"/>
    </location>
</feature>
<dbReference type="GO" id="GO:0042910">
    <property type="term" value="F:xenobiotic transmembrane transporter activity"/>
    <property type="evidence" value="ECO:0007669"/>
    <property type="project" value="InterPro"/>
</dbReference>
<keyword evidence="4" id="KW-0813">Transport</keyword>
<evidence type="ECO:0000313" key="11">
    <source>
        <dbReference type="EMBL" id="MBO8414808.1"/>
    </source>
</evidence>
<comment type="similarity">
    <text evidence="2">Belongs to the multi antimicrobial extrusion (MATE) (TC 2.A.66.1) family. MepA subfamily.</text>
</comment>
<dbReference type="InterPro" id="IPR048279">
    <property type="entry name" value="MdtK-like"/>
</dbReference>
<evidence type="ECO:0000256" key="7">
    <source>
        <dbReference type="ARBA" id="ARBA00022989"/>
    </source>
</evidence>
<feature type="transmembrane region" description="Helical" evidence="10">
    <location>
        <begin position="398"/>
        <end position="416"/>
    </location>
</feature>
<reference evidence="11" key="1">
    <citation type="submission" date="2020-10" db="EMBL/GenBank/DDBJ databases">
        <authorList>
            <person name="Gilroy R."/>
        </authorList>
    </citation>
    <scope>NUCLEOTIDE SEQUENCE</scope>
    <source>
        <strain evidence="11">17213</strain>
    </source>
</reference>
<dbReference type="InterPro" id="IPR051327">
    <property type="entry name" value="MATE_MepA_subfamily"/>
</dbReference>
<feature type="transmembrane region" description="Helical" evidence="10">
    <location>
        <begin position="370"/>
        <end position="391"/>
    </location>
</feature>
<organism evidence="11 12">
    <name type="scientific">Candidatus Avisuccinivibrio stercorigallinarum</name>
    <dbReference type="NCBI Taxonomy" id="2840704"/>
    <lineage>
        <taxon>Bacteria</taxon>
        <taxon>Pseudomonadati</taxon>
        <taxon>Pseudomonadota</taxon>
        <taxon>Gammaproteobacteria</taxon>
        <taxon>Aeromonadales</taxon>
        <taxon>Succinivibrionaceae</taxon>
        <taxon>Succinivibrionaceae incertae sedis</taxon>
        <taxon>Candidatus Avisuccinivibrio</taxon>
    </lineage>
</organism>
<evidence type="ECO:0000256" key="6">
    <source>
        <dbReference type="ARBA" id="ARBA00022692"/>
    </source>
</evidence>
<comment type="caution">
    <text evidence="11">The sequence shown here is derived from an EMBL/GenBank/DDBJ whole genome shotgun (WGS) entry which is preliminary data.</text>
</comment>
<dbReference type="Pfam" id="PF01554">
    <property type="entry name" value="MatE"/>
    <property type="match status" value="2"/>
</dbReference>
<sequence>MHAAQGRPDRQGNFAKGKIPRLILSIAVPTTVAQLTQLLYSLADRVYLGHLHDLSTAALTAIGLCLPLIAIILAFCNLFSAGGMPLCSMARGRGNDEEAALLQGNTCALLLWSGLAIMLLSYAAMRPLLYLFGASDQSYPYAREYLEIYLLGTVFAQLGTGMMPFISVQGRASRAMLYVISGAVLNIILDPIFIFYLDLGIRGAALASVIAQLVVCLLVLHFLLSKAAVLPFARRHLKLNWKRSRRIMGLGSAGFVMSSTNGVVQIACNLTLRSFGGDALIGIMTVLMSVRDLIFEPTKCLTHSAQPVIAYNYGAGIRPRIYEAVRFMTWVTVLYLGAAWLLIFLFPEYILRLFNADGHILEAGVHALHIYFFGFFFMAFHSCGQSTFVGLGMSKKAIFFALFRKILIVVPLTLLLPHCFGLGSDGVFLAEPISNVLSGIVCFGVMWLTLKHLTVKSR</sequence>
<name>A0A9D9D990_9GAMM</name>
<feature type="transmembrane region" description="Helical" evidence="10">
    <location>
        <begin position="145"/>
        <end position="168"/>
    </location>
</feature>
<keyword evidence="6 10" id="KW-0812">Transmembrane</keyword>
<dbReference type="InterPro" id="IPR045070">
    <property type="entry name" value="MATE_MepA-like"/>
</dbReference>
<dbReference type="Proteomes" id="UP000823631">
    <property type="component" value="Unassembled WGS sequence"/>
</dbReference>
<evidence type="ECO:0000256" key="3">
    <source>
        <dbReference type="ARBA" id="ARBA00022106"/>
    </source>
</evidence>
<dbReference type="GO" id="GO:0005886">
    <property type="term" value="C:plasma membrane"/>
    <property type="evidence" value="ECO:0007669"/>
    <property type="project" value="UniProtKB-SubCell"/>
</dbReference>
<dbReference type="PANTHER" id="PTHR43823:SF3">
    <property type="entry name" value="MULTIDRUG EXPORT PROTEIN MEPA"/>
    <property type="match status" value="1"/>
</dbReference>
<keyword evidence="9" id="KW-0046">Antibiotic resistance</keyword>
<dbReference type="CDD" id="cd13143">
    <property type="entry name" value="MATE_MepA_like"/>
    <property type="match status" value="1"/>
</dbReference>
<dbReference type="GO" id="GO:0046677">
    <property type="term" value="P:response to antibiotic"/>
    <property type="evidence" value="ECO:0007669"/>
    <property type="project" value="UniProtKB-KW"/>
</dbReference>
<protein>
    <recommendedName>
        <fullName evidence="3">Multidrug export protein MepA</fullName>
    </recommendedName>
</protein>
<feature type="transmembrane region" description="Helical" evidence="10">
    <location>
        <begin position="54"/>
        <end position="79"/>
    </location>
</feature>
<dbReference type="PIRSF" id="PIRSF006603">
    <property type="entry name" value="DinF"/>
    <property type="match status" value="1"/>
</dbReference>
<evidence type="ECO:0000256" key="1">
    <source>
        <dbReference type="ARBA" id="ARBA00004429"/>
    </source>
</evidence>
<feature type="transmembrane region" description="Helical" evidence="10">
    <location>
        <begin position="203"/>
        <end position="224"/>
    </location>
</feature>
<dbReference type="AlphaFoldDB" id="A0A9D9D990"/>
<dbReference type="NCBIfam" id="TIGR00797">
    <property type="entry name" value="matE"/>
    <property type="match status" value="1"/>
</dbReference>
<evidence type="ECO:0000256" key="4">
    <source>
        <dbReference type="ARBA" id="ARBA00022448"/>
    </source>
</evidence>
<accession>A0A9D9D990</accession>
<reference evidence="11" key="2">
    <citation type="journal article" date="2021" name="PeerJ">
        <title>Extensive microbial diversity within the chicken gut microbiome revealed by metagenomics and culture.</title>
        <authorList>
            <person name="Gilroy R."/>
            <person name="Ravi A."/>
            <person name="Getino M."/>
            <person name="Pursley I."/>
            <person name="Horton D.L."/>
            <person name="Alikhan N.F."/>
            <person name="Baker D."/>
            <person name="Gharbi K."/>
            <person name="Hall N."/>
            <person name="Watson M."/>
            <person name="Adriaenssens E.M."/>
            <person name="Foster-Nyarko E."/>
            <person name="Jarju S."/>
            <person name="Secka A."/>
            <person name="Antonio M."/>
            <person name="Oren A."/>
            <person name="Chaudhuri R.R."/>
            <person name="La Ragione R."/>
            <person name="Hildebrand F."/>
            <person name="Pallen M.J."/>
        </authorList>
    </citation>
    <scope>NUCLEOTIDE SEQUENCE</scope>
    <source>
        <strain evidence="11">17213</strain>
    </source>
</reference>
<dbReference type="PANTHER" id="PTHR43823">
    <property type="entry name" value="SPORULATION PROTEIN YKVU"/>
    <property type="match status" value="1"/>
</dbReference>
<evidence type="ECO:0000256" key="9">
    <source>
        <dbReference type="ARBA" id="ARBA00023251"/>
    </source>
</evidence>
<keyword evidence="5" id="KW-1003">Cell membrane</keyword>
<keyword evidence="7 10" id="KW-1133">Transmembrane helix</keyword>
<feature type="transmembrane region" description="Helical" evidence="10">
    <location>
        <begin position="175"/>
        <end position="197"/>
    </location>
</feature>
<evidence type="ECO:0000256" key="2">
    <source>
        <dbReference type="ARBA" id="ARBA00008417"/>
    </source>
</evidence>
<proteinExistence type="inferred from homology"/>
<comment type="subcellular location">
    <subcellularLocation>
        <location evidence="1">Cell inner membrane</location>
        <topology evidence="1">Multi-pass membrane protein</topology>
    </subcellularLocation>
</comment>
<gene>
    <name evidence="11" type="ORF">IAB19_00290</name>
</gene>
<feature type="transmembrane region" description="Helical" evidence="10">
    <location>
        <begin position="428"/>
        <end position="450"/>
    </location>
</feature>
<feature type="transmembrane region" description="Helical" evidence="10">
    <location>
        <begin position="327"/>
        <end position="350"/>
    </location>
</feature>
<evidence type="ECO:0000313" key="12">
    <source>
        <dbReference type="Proteomes" id="UP000823631"/>
    </source>
</evidence>
<dbReference type="GO" id="GO:0015297">
    <property type="term" value="F:antiporter activity"/>
    <property type="evidence" value="ECO:0007669"/>
    <property type="project" value="InterPro"/>
</dbReference>
<evidence type="ECO:0000256" key="10">
    <source>
        <dbReference type="SAM" id="Phobius"/>
    </source>
</evidence>
<evidence type="ECO:0000256" key="8">
    <source>
        <dbReference type="ARBA" id="ARBA00023136"/>
    </source>
</evidence>
<dbReference type="InterPro" id="IPR002528">
    <property type="entry name" value="MATE_fam"/>
</dbReference>
<feature type="transmembrane region" description="Helical" evidence="10">
    <location>
        <begin position="21"/>
        <end position="42"/>
    </location>
</feature>
<dbReference type="EMBL" id="JADINH010000003">
    <property type="protein sequence ID" value="MBO8414808.1"/>
    <property type="molecule type" value="Genomic_DNA"/>
</dbReference>
<keyword evidence="8 10" id="KW-0472">Membrane</keyword>
<evidence type="ECO:0000256" key="5">
    <source>
        <dbReference type="ARBA" id="ARBA00022475"/>
    </source>
</evidence>